<dbReference type="EMBL" id="HACM01002840">
    <property type="protein sequence ID" value="CRZ03282.1"/>
    <property type="molecule type" value="Transcribed_RNA"/>
</dbReference>
<evidence type="ECO:0000313" key="3">
    <source>
        <dbReference type="EMBL" id="CRZ03282.1"/>
    </source>
</evidence>
<evidence type="ECO:0008006" key="4">
    <source>
        <dbReference type="Google" id="ProtNLM"/>
    </source>
</evidence>
<protein>
    <recommendedName>
        <fullName evidence="4">RxLR effector protein</fullName>
    </recommendedName>
</protein>
<evidence type="ECO:0000256" key="1">
    <source>
        <dbReference type="SAM" id="MobiDB-lite"/>
    </source>
</evidence>
<feature type="compositionally biased region" description="Polar residues" evidence="1">
    <location>
        <begin position="49"/>
        <end position="60"/>
    </location>
</feature>
<keyword evidence="2" id="KW-0732">Signal</keyword>
<name>A0A0H5QNX2_9EUKA</name>
<dbReference type="EMBL" id="HACM01002842">
    <property type="protein sequence ID" value="CRZ03284.1"/>
    <property type="molecule type" value="Transcribed_RNA"/>
</dbReference>
<feature type="region of interest" description="Disordered" evidence="1">
    <location>
        <begin position="22"/>
        <end position="105"/>
    </location>
</feature>
<feature type="compositionally biased region" description="Polar residues" evidence="1">
    <location>
        <begin position="88"/>
        <end position="101"/>
    </location>
</feature>
<feature type="compositionally biased region" description="Basic and acidic residues" evidence="1">
    <location>
        <begin position="32"/>
        <end position="41"/>
    </location>
</feature>
<feature type="chain" id="PRO_5011352976" description="RxLR effector protein" evidence="2">
    <location>
        <begin position="22"/>
        <end position="124"/>
    </location>
</feature>
<feature type="signal peptide" evidence="2">
    <location>
        <begin position="1"/>
        <end position="21"/>
    </location>
</feature>
<dbReference type="AlphaFoldDB" id="A0A0H5QNX2"/>
<sequence>MSSVMAAMIIIYTMFSSWDVAAPIPRPKRRKESVSESTKDVDDSEMQSEESSLPNFNQQAQEKKPANRFLTPFQAFSRQAKKPEKTDSQSTIPASIGQQRRTPVPRRIVAEADGCRLRAWQFQH</sequence>
<proteinExistence type="predicted"/>
<accession>A0A0H5QNX2</accession>
<evidence type="ECO:0000256" key="2">
    <source>
        <dbReference type="SAM" id="SignalP"/>
    </source>
</evidence>
<reference evidence="3" key="1">
    <citation type="submission" date="2015-04" db="EMBL/GenBank/DDBJ databases">
        <title>The genome sequence of the plant pathogenic Rhizarian Plasmodiophora brassicae reveals insights in its biotrophic life cycle and the origin of chitin synthesis.</title>
        <authorList>
            <person name="Schwelm A."/>
            <person name="Fogelqvist J."/>
            <person name="Knaust A."/>
            <person name="Julke S."/>
            <person name="Lilja T."/>
            <person name="Dhandapani V."/>
            <person name="Bonilla-Rosso G."/>
            <person name="Karlsson M."/>
            <person name="Shevchenko A."/>
            <person name="Choi S.R."/>
            <person name="Kim H.G."/>
            <person name="Park J.Y."/>
            <person name="Lim Y.P."/>
            <person name="Ludwig-Muller J."/>
            <person name="Dixelius C."/>
        </authorList>
    </citation>
    <scope>NUCLEOTIDE SEQUENCE</scope>
    <source>
        <tissue evidence="3">Potato root galls</tissue>
    </source>
</reference>
<organism evidence="3">
    <name type="scientific">Spongospora subterranea</name>
    <dbReference type="NCBI Taxonomy" id="70186"/>
    <lineage>
        <taxon>Eukaryota</taxon>
        <taxon>Sar</taxon>
        <taxon>Rhizaria</taxon>
        <taxon>Endomyxa</taxon>
        <taxon>Phytomyxea</taxon>
        <taxon>Plasmodiophorida</taxon>
        <taxon>Plasmodiophoridae</taxon>
        <taxon>Spongospora</taxon>
    </lineage>
</organism>